<dbReference type="InterPro" id="IPR013785">
    <property type="entry name" value="Aldolase_TIM"/>
</dbReference>
<organism evidence="11 12">
    <name type="scientific">Candidatus Kaiserbacteria bacterium RIFCSPLOWO2_01_FULL_54_20</name>
    <dbReference type="NCBI Taxonomy" id="1798513"/>
    <lineage>
        <taxon>Bacteria</taxon>
        <taxon>Candidatus Kaiseribacteriota</taxon>
    </lineage>
</organism>
<dbReference type="EC" id="4.2.1.20" evidence="8"/>
<sequence length="286" mass="30034">MTDSNKAKRAAVRDSGRVSQRGGARGSAPAAAGDSDAQNPYRANEPLFMAHMIAGYPTISDAEKVAEGLGKGGADIIELQIPFSDPMADGPTIAVACEDALKAGATVASSLTLLSKVSRLGKPVAVMSYLNPVFRKGIPNFVKTIRDAGASALIVPDCPFDSEEGRALLDACKENDIFFVPVVSPGVPKERLEQLAKDSRGFVYCTSRQGITGANSKFAQDLFDFVAELKSIFKLPIAVGFGVRSRDDVATLSKHADIVIAGSVFVNAVKTGGASSIEKTVRELLG</sequence>
<dbReference type="UniPathway" id="UPA00035">
    <property type="reaction ID" value="UER00044"/>
</dbReference>
<comment type="similarity">
    <text evidence="8 9">Belongs to the TrpA family.</text>
</comment>
<evidence type="ECO:0000256" key="6">
    <source>
        <dbReference type="ARBA" id="ARBA00023239"/>
    </source>
</evidence>
<evidence type="ECO:0000256" key="9">
    <source>
        <dbReference type="RuleBase" id="RU003662"/>
    </source>
</evidence>
<feature type="region of interest" description="Disordered" evidence="10">
    <location>
        <begin position="1"/>
        <end position="39"/>
    </location>
</feature>
<dbReference type="PANTHER" id="PTHR43406:SF1">
    <property type="entry name" value="TRYPTOPHAN SYNTHASE ALPHA CHAIN, CHLOROPLASTIC"/>
    <property type="match status" value="1"/>
</dbReference>
<feature type="compositionally biased region" description="Low complexity" evidence="10">
    <location>
        <begin position="26"/>
        <end position="37"/>
    </location>
</feature>
<evidence type="ECO:0000256" key="2">
    <source>
        <dbReference type="ARBA" id="ARBA00011270"/>
    </source>
</evidence>
<evidence type="ECO:0000256" key="4">
    <source>
        <dbReference type="ARBA" id="ARBA00022822"/>
    </source>
</evidence>
<dbReference type="InterPro" id="IPR011060">
    <property type="entry name" value="RibuloseP-bd_barrel"/>
</dbReference>
<keyword evidence="4 8" id="KW-0822">Tryptophan biosynthesis</keyword>
<dbReference type="Pfam" id="PF00290">
    <property type="entry name" value="Trp_syntA"/>
    <property type="match status" value="1"/>
</dbReference>
<comment type="function">
    <text evidence="8">The alpha subunit is responsible for the aldol cleavage of indoleglycerol phosphate to indole and glyceraldehyde 3-phosphate.</text>
</comment>
<reference evidence="11 12" key="1">
    <citation type="journal article" date="2016" name="Nat. Commun.">
        <title>Thousands of microbial genomes shed light on interconnected biogeochemical processes in an aquifer system.</title>
        <authorList>
            <person name="Anantharaman K."/>
            <person name="Brown C.T."/>
            <person name="Hug L.A."/>
            <person name="Sharon I."/>
            <person name="Castelle C.J."/>
            <person name="Probst A.J."/>
            <person name="Thomas B.C."/>
            <person name="Singh A."/>
            <person name="Wilkins M.J."/>
            <person name="Karaoz U."/>
            <person name="Brodie E.L."/>
            <person name="Williams K.H."/>
            <person name="Hubbard S.S."/>
            <person name="Banfield J.F."/>
        </authorList>
    </citation>
    <scope>NUCLEOTIDE SEQUENCE [LARGE SCALE GENOMIC DNA]</scope>
</reference>
<keyword evidence="6 8" id="KW-0456">Lyase</keyword>
<comment type="subunit">
    <text evidence="2 8">Tetramer of two alpha and two beta chains.</text>
</comment>
<evidence type="ECO:0000256" key="10">
    <source>
        <dbReference type="SAM" id="MobiDB-lite"/>
    </source>
</evidence>
<dbReference type="AlphaFoldDB" id="A0A1F6EJN1"/>
<dbReference type="HAMAP" id="MF_00131">
    <property type="entry name" value="Trp_synth_alpha"/>
    <property type="match status" value="1"/>
</dbReference>
<evidence type="ECO:0000256" key="7">
    <source>
        <dbReference type="ARBA" id="ARBA00049047"/>
    </source>
</evidence>
<evidence type="ECO:0000313" key="11">
    <source>
        <dbReference type="EMBL" id="OGG73836.1"/>
    </source>
</evidence>
<dbReference type="InterPro" id="IPR002028">
    <property type="entry name" value="Trp_synthase_suA"/>
</dbReference>
<protein>
    <recommendedName>
        <fullName evidence="8">Tryptophan synthase alpha chain</fullName>
        <ecNumber evidence="8">4.2.1.20</ecNumber>
    </recommendedName>
</protein>
<keyword evidence="5 8" id="KW-0057">Aromatic amino acid biosynthesis</keyword>
<dbReference type="PANTHER" id="PTHR43406">
    <property type="entry name" value="TRYPTOPHAN SYNTHASE, ALPHA CHAIN"/>
    <property type="match status" value="1"/>
</dbReference>
<dbReference type="SUPFAM" id="SSF51366">
    <property type="entry name" value="Ribulose-phoshate binding barrel"/>
    <property type="match status" value="1"/>
</dbReference>
<dbReference type="Proteomes" id="UP000178427">
    <property type="component" value="Unassembled WGS sequence"/>
</dbReference>
<dbReference type="EMBL" id="MFMA01000029">
    <property type="protein sequence ID" value="OGG73836.1"/>
    <property type="molecule type" value="Genomic_DNA"/>
</dbReference>
<dbReference type="GO" id="GO:0005829">
    <property type="term" value="C:cytosol"/>
    <property type="evidence" value="ECO:0007669"/>
    <property type="project" value="TreeGrafter"/>
</dbReference>
<comment type="caution">
    <text evidence="11">The sequence shown here is derived from an EMBL/GenBank/DDBJ whole genome shotgun (WGS) entry which is preliminary data.</text>
</comment>
<evidence type="ECO:0000313" key="12">
    <source>
        <dbReference type="Proteomes" id="UP000178427"/>
    </source>
</evidence>
<dbReference type="CDD" id="cd04724">
    <property type="entry name" value="Tryptophan_synthase_alpha"/>
    <property type="match status" value="1"/>
</dbReference>
<comment type="catalytic activity">
    <reaction evidence="7 8">
        <text>(1S,2R)-1-C-(indol-3-yl)glycerol 3-phosphate + L-serine = D-glyceraldehyde 3-phosphate + L-tryptophan + H2O</text>
        <dbReference type="Rhea" id="RHEA:10532"/>
        <dbReference type="ChEBI" id="CHEBI:15377"/>
        <dbReference type="ChEBI" id="CHEBI:33384"/>
        <dbReference type="ChEBI" id="CHEBI:57912"/>
        <dbReference type="ChEBI" id="CHEBI:58866"/>
        <dbReference type="ChEBI" id="CHEBI:59776"/>
        <dbReference type="EC" id="4.2.1.20"/>
    </reaction>
</comment>
<evidence type="ECO:0000256" key="5">
    <source>
        <dbReference type="ARBA" id="ARBA00023141"/>
    </source>
</evidence>
<gene>
    <name evidence="8" type="primary">trpA</name>
    <name evidence="11" type="ORF">A3A40_00285</name>
</gene>
<dbReference type="InterPro" id="IPR018204">
    <property type="entry name" value="Trp_synthase_alpha_AS"/>
</dbReference>
<comment type="pathway">
    <text evidence="1 8">Amino-acid biosynthesis; L-tryptophan biosynthesis; L-tryptophan from chorismate: step 5/5.</text>
</comment>
<evidence type="ECO:0000256" key="8">
    <source>
        <dbReference type="HAMAP-Rule" id="MF_00131"/>
    </source>
</evidence>
<accession>A0A1F6EJN1</accession>
<keyword evidence="3 8" id="KW-0028">Amino-acid biosynthesis</keyword>
<evidence type="ECO:0000256" key="1">
    <source>
        <dbReference type="ARBA" id="ARBA00004733"/>
    </source>
</evidence>
<dbReference type="PROSITE" id="PS00167">
    <property type="entry name" value="TRP_SYNTHASE_ALPHA"/>
    <property type="match status" value="1"/>
</dbReference>
<name>A0A1F6EJN1_9BACT</name>
<dbReference type="STRING" id="1798513.A3A40_00285"/>
<dbReference type="Gene3D" id="3.20.20.70">
    <property type="entry name" value="Aldolase class I"/>
    <property type="match status" value="1"/>
</dbReference>
<evidence type="ECO:0000256" key="3">
    <source>
        <dbReference type="ARBA" id="ARBA00022605"/>
    </source>
</evidence>
<dbReference type="GO" id="GO:0004834">
    <property type="term" value="F:tryptophan synthase activity"/>
    <property type="evidence" value="ECO:0007669"/>
    <property type="project" value="UniProtKB-UniRule"/>
</dbReference>
<feature type="active site" description="Proton acceptor" evidence="8">
    <location>
        <position position="89"/>
    </location>
</feature>
<proteinExistence type="inferred from homology"/>
<feature type="active site" description="Proton acceptor" evidence="8">
    <location>
        <position position="78"/>
    </location>
</feature>
<dbReference type="NCBIfam" id="TIGR00262">
    <property type="entry name" value="trpA"/>
    <property type="match status" value="1"/>
</dbReference>